<feature type="compositionally biased region" description="Basic and acidic residues" evidence="2">
    <location>
        <begin position="17"/>
        <end position="28"/>
    </location>
</feature>
<dbReference type="InterPro" id="IPR005334">
    <property type="entry name" value="Tctex-1-like"/>
</dbReference>
<organism evidence="3 4">
    <name type="scientific">Iphiclides podalirius</name>
    <name type="common">scarce swallowtail</name>
    <dbReference type="NCBI Taxonomy" id="110791"/>
    <lineage>
        <taxon>Eukaryota</taxon>
        <taxon>Metazoa</taxon>
        <taxon>Ecdysozoa</taxon>
        <taxon>Arthropoda</taxon>
        <taxon>Hexapoda</taxon>
        <taxon>Insecta</taxon>
        <taxon>Pterygota</taxon>
        <taxon>Neoptera</taxon>
        <taxon>Endopterygota</taxon>
        <taxon>Lepidoptera</taxon>
        <taxon>Glossata</taxon>
        <taxon>Ditrysia</taxon>
        <taxon>Papilionoidea</taxon>
        <taxon>Papilionidae</taxon>
        <taxon>Papilioninae</taxon>
        <taxon>Iphiclides</taxon>
    </lineage>
</organism>
<dbReference type="Pfam" id="PF03645">
    <property type="entry name" value="Tctex-1"/>
    <property type="match status" value="1"/>
</dbReference>
<dbReference type="CDD" id="cd21451">
    <property type="entry name" value="DLC-like_TCTEX1D"/>
    <property type="match status" value="1"/>
</dbReference>
<evidence type="ECO:0000256" key="1">
    <source>
        <dbReference type="ARBA" id="ARBA00005361"/>
    </source>
</evidence>
<dbReference type="Proteomes" id="UP000837857">
    <property type="component" value="Chromosome 7"/>
</dbReference>
<dbReference type="PANTHER" id="PTHR21255:SF7">
    <property type="entry name" value="DYNEIN LIGHT CHAIN TCTEX-TYPE PROTEIN 2B"/>
    <property type="match status" value="1"/>
</dbReference>
<sequence length="137" mass="15742">MEESRKSKVSTQLIRGSIREGSNRDTDFGPKSISRLKMRRTSFGFTSVPGIKPVDRTSQESPALALRIAAEVMRKLKTFNFNRYRIITVVTIAQKRAQSYNNAISFLWDHERDAYVDLMREVNTAFVQVTTFGIYLD</sequence>
<dbReference type="EMBL" id="OW152819">
    <property type="protein sequence ID" value="CAH2074353.1"/>
    <property type="molecule type" value="Genomic_DNA"/>
</dbReference>
<name>A0ABN8J3U3_9NEOP</name>
<evidence type="ECO:0000313" key="3">
    <source>
        <dbReference type="EMBL" id="CAH2074353.1"/>
    </source>
</evidence>
<evidence type="ECO:0000256" key="2">
    <source>
        <dbReference type="SAM" id="MobiDB-lite"/>
    </source>
</evidence>
<dbReference type="InterPro" id="IPR038586">
    <property type="entry name" value="Tctex-1-like_sf"/>
</dbReference>
<dbReference type="Gene3D" id="3.30.1140.40">
    <property type="entry name" value="Tctex-1"/>
    <property type="match status" value="1"/>
</dbReference>
<accession>A0ABN8J3U3</accession>
<gene>
    <name evidence="3" type="ORF">IPOD504_LOCUS16037</name>
</gene>
<dbReference type="PANTHER" id="PTHR21255">
    <property type="entry name" value="T-COMPLEX-ASSOCIATED-TESTIS-EXPRESSED 1/ DYNEIN LIGHT CHAIN"/>
    <property type="match status" value="1"/>
</dbReference>
<reference evidence="3" key="1">
    <citation type="submission" date="2022-03" db="EMBL/GenBank/DDBJ databases">
        <authorList>
            <person name="Martin H S."/>
        </authorList>
    </citation>
    <scope>NUCLEOTIDE SEQUENCE</scope>
</reference>
<evidence type="ECO:0000313" key="4">
    <source>
        <dbReference type="Proteomes" id="UP000837857"/>
    </source>
</evidence>
<feature type="region of interest" description="Disordered" evidence="2">
    <location>
        <begin position="1"/>
        <end position="31"/>
    </location>
</feature>
<comment type="similarity">
    <text evidence="1">Belongs to the dynein light chain Tctex-type family.</text>
</comment>
<protein>
    <submittedName>
        <fullName evidence="3">Uncharacterized protein</fullName>
    </submittedName>
</protein>
<keyword evidence="4" id="KW-1185">Reference proteome</keyword>
<proteinExistence type="inferred from homology"/>
<feature type="non-terminal residue" evidence="3">
    <location>
        <position position="137"/>
    </location>
</feature>